<feature type="transmembrane region" description="Helical" evidence="7">
    <location>
        <begin position="237"/>
        <end position="259"/>
    </location>
</feature>
<comment type="caution">
    <text evidence="9">The sequence shown here is derived from an EMBL/GenBank/DDBJ whole genome shotgun (WGS) entry which is preliminary data.</text>
</comment>
<evidence type="ECO:0000313" key="9">
    <source>
        <dbReference type="EMBL" id="CAH0056148.1"/>
    </source>
</evidence>
<dbReference type="InterPro" id="IPR036259">
    <property type="entry name" value="MFS_trans_sf"/>
</dbReference>
<dbReference type="GO" id="GO:0005886">
    <property type="term" value="C:plasma membrane"/>
    <property type="evidence" value="ECO:0007669"/>
    <property type="project" value="TreeGrafter"/>
</dbReference>
<comment type="subcellular location">
    <subcellularLocation>
        <location evidence="1">Membrane</location>
        <topology evidence="1">Multi-pass membrane protein</topology>
    </subcellularLocation>
</comment>
<feature type="transmembrane region" description="Helical" evidence="7">
    <location>
        <begin position="386"/>
        <end position="407"/>
    </location>
</feature>
<dbReference type="OrthoDB" id="10021397at2759"/>
<dbReference type="PROSITE" id="PS50850">
    <property type="entry name" value="MFS"/>
    <property type="match status" value="1"/>
</dbReference>
<evidence type="ECO:0000256" key="1">
    <source>
        <dbReference type="ARBA" id="ARBA00004141"/>
    </source>
</evidence>
<reference evidence="9" key="1">
    <citation type="submission" date="2021-10" db="EMBL/GenBank/DDBJ databases">
        <authorList>
            <person name="Piombo E."/>
        </authorList>
    </citation>
    <scope>NUCLEOTIDE SEQUENCE</scope>
</reference>
<evidence type="ECO:0000256" key="3">
    <source>
        <dbReference type="ARBA" id="ARBA00022692"/>
    </source>
</evidence>
<name>A0A9N9ZID6_9HYPO</name>
<dbReference type="Proteomes" id="UP000775872">
    <property type="component" value="Unassembled WGS sequence"/>
</dbReference>
<proteinExistence type="inferred from homology"/>
<feature type="transmembrane region" description="Helical" evidence="7">
    <location>
        <begin position="148"/>
        <end position="167"/>
    </location>
</feature>
<dbReference type="GO" id="GO:0022857">
    <property type="term" value="F:transmembrane transporter activity"/>
    <property type="evidence" value="ECO:0007669"/>
    <property type="project" value="InterPro"/>
</dbReference>
<evidence type="ECO:0000256" key="7">
    <source>
        <dbReference type="SAM" id="Phobius"/>
    </source>
</evidence>
<feature type="compositionally biased region" description="Low complexity" evidence="6">
    <location>
        <begin position="7"/>
        <end position="16"/>
    </location>
</feature>
<comment type="similarity">
    <text evidence="2">Belongs to the major facilitator superfamily. TCR/Tet family.</text>
</comment>
<dbReference type="Gene3D" id="1.20.1250.20">
    <property type="entry name" value="MFS general substrate transporter like domains"/>
    <property type="match status" value="2"/>
</dbReference>
<feature type="transmembrane region" description="Helical" evidence="7">
    <location>
        <begin position="554"/>
        <end position="575"/>
    </location>
</feature>
<evidence type="ECO:0000256" key="4">
    <source>
        <dbReference type="ARBA" id="ARBA00022989"/>
    </source>
</evidence>
<dbReference type="AlphaFoldDB" id="A0A9N9ZID6"/>
<gene>
    <name evidence="9" type="ORF">CSOL1703_00006084</name>
</gene>
<protein>
    <recommendedName>
        <fullName evidence="8">Major facilitator superfamily (MFS) profile domain-containing protein</fullName>
    </recommendedName>
</protein>
<keyword evidence="5 7" id="KW-0472">Membrane</keyword>
<accession>A0A9N9ZID6</accession>
<dbReference type="Pfam" id="PF07690">
    <property type="entry name" value="MFS_1"/>
    <property type="match status" value="1"/>
</dbReference>
<dbReference type="SUPFAM" id="SSF103473">
    <property type="entry name" value="MFS general substrate transporter"/>
    <property type="match status" value="1"/>
</dbReference>
<evidence type="ECO:0000313" key="10">
    <source>
        <dbReference type="Proteomes" id="UP000775872"/>
    </source>
</evidence>
<feature type="transmembrane region" description="Helical" evidence="7">
    <location>
        <begin position="349"/>
        <end position="374"/>
    </location>
</feature>
<organism evidence="9 10">
    <name type="scientific">Clonostachys solani</name>
    <dbReference type="NCBI Taxonomy" id="160281"/>
    <lineage>
        <taxon>Eukaryota</taxon>
        <taxon>Fungi</taxon>
        <taxon>Dikarya</taxon>
        <taxon>Ascomycota</taxon>
        <taxon>Pezizomycotina</taxon>
        <taxon>Sordariomycetes</taxon>
        <taxon>Hypocreomycetidae</taxon>
        <taxon>Hypocreales</taxon>
        <taxon>Bionectriaceae</taxon>
        <taxon>Clonostachys</taxon>
    </lineage>
</organism>
<feature type="transmembrane region" description="Helical" evidence="7">
    <location>
        <begin position="413"/>
        <end position="431"/>
    </location>
</feature>
<dbReference type="InterPro" id="IPR011701">
    <property type="entry name" value="MFS"/>
</dbReference>
<evidence type="ECO:0000259" key="8">
    <source>
        <dbReference type="PROSITE" id="PS50850"/>
    </source>
</evidence>
<feature type="transmembrane region" description="Helical" evidence="7">
    <location>
        <begin position="480"/>
        <end position="499"/>
    </location>
</feature>
<feature type="transmembrane region" description="Helical" evidence="7">
    <location>
        <begin position="310"/>
        <end position="329"/>
    </location>
</feature>
<feature type="transmembrane region" description="Helical" evidence="7">
    <location>
        <begin position="279"/>
        <end position="298"/>
    </location>
</feature>
<keyword evidence="3 7" id="KW-0812">Transmembrane</keyword>
<feature type="transmembrane region" description="Helical" evidence="7">
    <location>
        <begin position="179"/>
        <end position="199"/>
    </location>
</feature>
<keyword evidence="10" id="KW-1185">Reference proteome</keyword>
<feature type="region of interest" description="Disordered" evidence="6">
    <location>
        <begin position="1"/>
        <end position="45"/>
    </location>
</feature>
<keyword evidence="4 7" id="KW-1133">Transmembrane helix</keyword>
<dbReference type="PANTHER" id="PTHR23501">
    <property type="entry name" value="MAJOR FACILITATOR SUPERFAMILY"/>
    <property type="match status" value="1"/>
</dbReference>
<feature type="transmembrane region" description="Helical" evidence="7">
    <location>
        <begin position="63"/>
        <end position="88"/>
    </location>
</feature>
<evidence type="ECO:0000256" key="6">
    <source>
        <dbReference type="SAM" id="MobiDB-lite"/>
    </source>
</evidence>
<dbReference type="InterPro" id="IPR020846">
    <property type="entry name" value="MFS_dom"/>
</dbReference>
<evidence type="ECO:0000256" key="5">
    <source>
        <dbReference type="ARBA" id="ARBA00023136"/>
    </source>
</evidence>
<evidence type="ECO:0000256" key="2">
    <source>
        <dbReference type="ARBA" id="ARBA00007520"/>
    </source>
</evidence>
<dbReference type="PANTHER" id="PTHR23501:SF193">
    <property type="entry name" value="MULTIDRUG TRANSPORTER, PUTATIVE (AFU_ORTHOLOGUE AFUA_8G00940)-RELATED"/>
    <property type="match status" value="1"/>
</dbReference>
<feature type="transmembrane region" description="Helical" evidence="7">
    <location>
        <begin position="205"/>
        <end position="225"/>
    </location>
</feature>
<dbReference type="EMBL" id="CABFOC020000063">
    <property type="protein sequence ID" value="CAH0056148.1"/>
    <property type="molecule type" value="Genomic_DNA"/>
</dbReference>
<sequence length="588" mass="62811">MSKDESSSSIAQASSQFETGEMAGETKHSPPGQTEIPGHDGDIQKLEGAGAQDGARYLAGLKLFLAMTSITLLILLTMLDISIIGTAVPQITSDFHSLEDISWYGGAYQLASATVQPLTGKIYTYFSIKVHTFWNSHQVNFWTNRPQWTLLAFVLIFEIGSAICGAAQSSPMLIIGRAVAGLRCSGLMNGCLTLIFGAITPEKRTFYTSIAMGVGQIGIVFGPFLGGIFTEHASWRWCFYINLPLGGLAALLIVVIAIPDQIQKEPASFSLLVKLIPDFDLFGFALLAPASLMLLLALQFGASDYSWNSATVIGLFCGSAVSAGLFIAWERRVGEKAMIPLRILSQTTIWTSCIHYAFLIAVTTGGGYFLPIYLQSVKGLSPTMSAVYMLPTILLSVVYVIFSGALMPKFGYYIPWAALASGGTAIGCGLISTWTPDSNLGQLIGYQVMFALRGLGMQMSTVAIQNALPPSEIAIGNSMLVFSQSLFGAILITAANTIFQERLKTYIKNETPSIDPIAAIAAGGSAEAVRALAPAGGELLRSVLIVYSKSVGNVYYLLIGTSIVSLAASFGMGWVDVRKKKPIGTVPK</sequence>
<feature type="domain" description="Major facilitator superfamily (MFS) profile" evidence="8">
    <location>
        <begin position="66"/>
        <end position="579"/>
    </location>
</feature>